<evidence type="ECO:0000313" key="1">
    <source>
        <dbReference type="EMBL" id="SFV64669.1"/>
    </source>
</evidence>
<sequence length="182" mass="21286">MYKKIVLLFTLLLITGCNIKDNSNIEQLFRKDDIYHISLLNTQKAQLIASLETKALLTATYLNPVYAHANCKNFRISIKNGEYFFIGVYINNSKTHHFNSKGYSLTLDGVKPIEIKELDKDDPLRYEMPMVDNWSTYYKVKFPPSNLKKFHLIFESDRFGKDILEFEQAHRKNCRSNSVSLY</sequence>
<reference evidence="1" key="1">
    <citation type="submission" date="2016-10" db="EMBL/GenBank/DDBJ databases">
        <authorList>
            <person name="de Groot N.N."/>
        </authorList>
    </citation>
    <scope>NUCLEOTIDE SEQUENCE</scope>
</reference>
<accession>A0A1W1CFX1</accession>
<organism evidence="1">
    <name type="scientific">hydrothermal vent metagenome</name>
    <dbReference type="NCBI Taxonomy" id="652676"/>
    <lineage>
        <taxon>unclassified sequences</taxon>
        <taxon>metagenomes</taxon>
        <taxon>ecological metagenomes</taxon>
    </lineage>
</organism>
<protein>
    <recommendedName>
        <fullName evidence="2">Lipoprotein</fullName>
    </recommendedName>
</protein>
<proteinExistence type="predicted"/>
<dbReference type="AlphaFoldDB" id="A0A1W1CFX1"/>
<evidence type="ECO:0008006" key="2">
    <source>
        <dbReference type="Google" id="ProtNLM"/>
    </source>
</evidence>
<dbReference type="EMBL" id="FPHE01000135">
    <property type="protein sequence ID" value="SFV64669.1"/>
    <property type="molecule type" value="Genomic_DNA"/>
</dbReference>
<dbReference type="PROSITE" id="PS51257">
    <property type="entry name" value="PROKAR_LIPOPROTEIN"/>
    <property type="match status" value="1"/>
</dbReference>
<name>A0A1W1CFX1_9ZZZZ</name>
<gene>
    <name evidence="1" type="ORF">MNB_SV-12-108</name>
</gene>